<dbReference type="Proteomes" id="UP000003052">
    <property type="component" value="Unassembled WGS sequence"/>
</dbReference>
<organism evidence="1 2">
    <name type="scientific">Planococcus donghaensis MPA1U2</name>
    <dbReference type="NCBI Taxonomy" id="933115"/>
    <lineage>
        <taxon>Bacteria</taxon>
        <taxon>Bacillati</taxon>
        <taxon>Bacillota</taxon>
        <taxon>Bacilli</taxon>
        <taxon>Bacillales</taxon>
        <taxon>Caryophanaceae</taxon>
        <taxon>Planococcus</taxon>
    </lineage>
</organism>
<dbReference type="AlphaFoldDB" id="E7RH64"/>
<comment type="caution">
    <text evidence="1">The sequence shown here is derived from an EMBL/GenBank/DDBJ whole genome shotgun (WGS) entry which is preliminary data.</text>
</comment>
<sequence length="34" mass="3660">MMPMRSLLIGLTSLASHESFATLEAASSLILVRL</sequence>
<protein>
    <submittedName>
        <fullName evidence="1">Uncharacterized protein</fullName>
    </submittedName>
</protein>
<reference evidence="1 2" key="1">
    <citation type="journal article" date="2011" name="J. Bacteriol.">
        <title>The Draft Genome of Planococcus donghaensis MPA1U2 Reveals Nonsporulation Pathways Controlled by a Conserved Spo0A Regulon.</title>
        <authorList>
            <person name="Pearson M.D."/>
            <person name="Noller H.F."/>
        </authorList>
    </citation>
    <scope>NUCLEOTIDE SEQUENCE [LARGE SCALE GENOMIC DNA]</scope>
    <source>
        <strain evidence="1 2">MPA1U2</strain>
    </source>
</reference>
<gene>
    <name evidence="1" type="ORF">GPDM_09740</name>
</gene>
<accession>E7RH64</accession>
<dbReference type="EMBL" id="AEPB01000032">
    <property type="protein sequence ID" value="EGA89569.1"/>
    <property type="molecule type" value="Genomic_DNA"/>
</dbReference>
<name>E7RH64_9BACL</name>
<evidence type="ECO:0000313" key="1">
    <source>
        <dbReference type="EMBL" id="EGA89569.1"/>
    </source>
</evidence>
<evidence type="ECO:0000313" key="2">
    <source>
        <dbReference type="Proteomes" id="UP000003052"/>
    </source>
</evidence>
<proteinExistence type="predicted"/>